<sequence length="302" mass="34342">MEDELEQLATDYLSSVLGFNGERIDPVLGGYHLGNGYRLYSPSLRRFTSPDSMSPFGQGGINPYAYCEGDPINNTDPTGRSITSRVFGFFENVGELALGVVTDDPELIIEDTLRNEDKHLGTYSARQVSLITTRPRTQSFSGATAHTRGSSFTRKITNFDHHLVDSNTIHSTNHRGSFFENRYGPGQWTFRDNRRQENAPYASEIARLQYNIVSQKNNFFGTMPKLIMRESVINKTTLNKTQNLRPKRLSHVFLNNTPNGKSTQHILEAFNLEAESVTREVTVYNNKKYIDFFIHIKDPFLN</sequence>
<evidence type="ECO:0000313" key="1">
    <source>
        <dbReference type="EMBL" id="VVP58688.1"/>
    </source>
</evidence>
<evidence type="ECO:0008006" key="3">
    <source>
        <dbReference type="Google" id="ProtNLM"/>
    </source>
</evidence>
<protein>
    <recommendedName>
        <fullName evidence="3">RHS repeat-associated core domain-containing protein</fullName>
    </recommendedName>
</protein>
<name>A0A5E7QAF2_PSEFL</name>
<dbReference type="Proteomes" id="UP000349468">
    <property type="component" value="Unassembled WGS sequence"/>
</dbReference>
<reference evidence="1 2" key="1">
    <citation type="submission" date="2019-09" db="EMBL/GenBank/DDBJ databases">
        <authorList>
            <person name="Chandra G."/>
            <person name="Truman W A."/>
        </authorList>
    </citation>
    <scope>NUCLEOTIDE SEQUENCE [LARGE SCALE GENOMIC DNA]</scope>
    <source>
        <strain evidence="1">PS870</strain>
    </source>
</reference>
<dbReference type="EMBL" id="CABVIK010000026">
    <property type="protein sequence ID" value="VVP58688.1"/>
    <property type="molecule type" value="Genomic_DNA"/>
</dbReference>
<dbReference type="SUPFAM" id="SSF56399">
    <property type="entry name" value="ADP-ribosylation"/>
    <property type="match status" value="1"/>
</dbReference>
<dbReference type="Gene3D" id="2.180.10.10">
    <property type="entry name" value="RHS repeat-associated core"/>
    <property type="match status" value="1"/>
</dbReference>
<proteinExistence type="predicted"/>
<evidence type="ECO:0000313" key="2">
    <source>
        <dbReference type="Proteomes" id="UP000349468"/>
    </source>
</evidence>
<accession>A0A5E7QAF2</accession>
<organism evidence="1 2">
    <name type="scientific">Pseudomonas fluorescens</name>
    <dbReference type="NCBI Taxonomy" id="294"/>
    <lineage>
        <taxon>Bacteria</taxon>
        <taxon>Pseudomonadati</taxon>
        <taxon>Pseudomonadota</taxon>
        <taxon>Gammaproteobacteria</taxon>
        <taxon>Pseudomonadales</taxon>
        <taxon>Pseudomonadaceae</taxon>
        <taxon>Pseudomonas</taxon>
    </lineage>
</organism>
<dbReference type="NCBIfam" id="TIGR03696">
    <property type="entry name" value="Rhs_assc_core"/>
    <property type="match status" value="1"/>
</dbReference>
<dbReference type="RefSeq" id="WP_154913809.1">
    <property type="nucleotide sequence ID" value="NZ_CABVIK010000026.1"/>
</dbReference>
<gene>
    <name evidence="1" type="ORF">PS870_05916</name>
</gene>
<dbReference type="AlphaFoldDB" id="A0A5E7QAF2"/>
<dbReference type="InterPro" id="IPR022385">
    <property type="entry name" value="Rhs_assc_core"/>
</dbReference>